<dbReference type="Pfam" id="PF00561">
    <property type="entry name" value="Abhydrolase_1"/>
    <property type="match status" value="1"/>
</dbReference>
<evidence type="ECO:0000313" key="2">
    <source>
        <dbReference type="EMBL" id="QIP16609.1"/>
    </source>
</evidence>
<dbReference type="SUPFAM" id="SSF53474">
    <property type="entry name" value="alpha/beta-Hydrolases"/>
    <property type="match status" value="1"/>
</dbReference>
<dbReference type="Gene3D" id="3.40.50.1820">
    <property type="entry name" value="alpha/beta hydrolase"/>
    <property type="match status" value="1"/>
</dbReference>
<dbReference type="InterPro" id="IPR029058">
    <property type="entry name" value="AB_hydrolase_fold"/>
</dbReference>
<organism evidence="2 3">
    <name type="scientific">Spirosoma aureum</name>
    <dbReference type="NCBI Taxonomy" id="2692134"/>
    <lineage>
        <taxon>Bacteria</taxon>
        <taxon>Pseudomonadati</taxon>
        <taxon>Bacteroidota</taxon>
        <taxon>Cytophagia</taxon>
        <taxon>Cytophagales</taxon>
        <taxon>Cytophagaceae</taxon>
        <taxon>Spirosoma</taxon>
    </lineage>
</organism>
<dbReference type="InterPro" id="IPR000073">
    <property type="entry name" value="AB_hydrolase_1"/>
</dbReference>
<dbReference type="InterPro" id="IPR050471">
    <property type="entry name" value="AB_hydrolase"/>
</dbReference>
<dbReference type="PANTHER" id="PTHR43433">
    <property type="entry name" value="HYDROLASE, ALPHA/BETA FOLD FAMILY PROTEIN"/>
    <property type="match status" value="1"/>
</dbReference>
<dbReference type="RefSeq" id="WP_167216664.1">
    <property type="nucleotide sequence ID" value="NZ_CP050063.1"/>
</dbReference>
<keyword evidence="3" id="KW-1185">Reference proteome</keyword>
<accession>A0A6G9AWA6</accession>
<dbReference type="PANTHER" id="PTHR43433:SF10">
    <property type="entry name" value="AB HYDROLASE-1 DOMAIN-CONTAINING PROTEIN"/>
    <property type="match status" value="1"/>
</dbReference>
<feature type="domain" description="AB hydrolase-1" evidence="1">
    <location>
        <begin position="29"/>
        <end position="162"/>
    </location>
</feature>
<dbReference type="GO" id="GO:0016787">
    <property type="term" value="F:hydrolase activity"/>
    <property type="evidence" value="ECO:0007669"/>
    <property type="project" value="UniProtKB-KW"/>
</dbReference>
<dbReference type="PRINTS" id="PR00111">
    <property type="entry name" value="ABHYDROLASE"/>
</dbReference>
<dbReference type="KEGG" id="spib:G8759_30200"/>
<name>A0A6G9AWA6_9BACT</name>
<keyword evidence="2" id="KW-0378">Hydrolase</keyword>
<dbReference type="Proteomes" id="UP000501802">
    <property type="component" value="Chromosome"/>
</dbReference>
<dbReference type="AlphaFoldDB" id="A0A6G9AWA6"/>
<protein>
    <submittedName>
        <fullName evidence="2">Alpha/beta hydrolase</fullName>
    </submittedName>
</protein>
<sequence>MEQQTDLTSSGYAPVNNLSIYYEIYGEGKPLLLLHGTYMTIPLNFAKLIPQLARTRKVIAIEMQGHGRTADADRPYTYDSLADDAAGLLKYLDIDRADVLGYSLGGTVGLALTIRHPNLVNKLIVVSSVWQYDAWTQPVKDQLAFLATKAPEFLTNTPLKVEYDRIAPESEHWSSFVTKAAQFVSTPFDLGADNIKRITAPVLLIMGDNDGTDLKKVAELYSLLGGGISGDMAGLPKSELAILPAMTHVGLMGVADKLQALINPFLDKAQ</sequence>
<evidence type="ECO:0000313" key="3">
    <source>
        <dbReference type="Proteomes" id="UP000501802"/>
    </source>
</evidence>
<gene>
    <name evidence="2" type="ORF">G8759_30200</name>
</gene>
<proteinExistence type="predicted"/>
<evidence type="ECO:0000259" key="1">
    <source>
        <dbReference type="Pfam" id="PF00561"/>
    </source>
</evidence>
<reference evidence="2 3" key="1">
    <citation type="submission" date="2020-03" db="EMBL/GenBank/DDBJ databases">
        <authorList>
            <person name="Kim M.K."/>
        </authorList>
    </citation>
    <scope>NUCLEOTIDE SEQUENCE [LARGE SCALE GENOMIC DNA]</scope>
    <source>
        <strain evidence="2 3">BT328</strain>
    </source>
</reference>
<dbReference type="EMBL" id="CP050063">
    <property type="protein sequence ID" value="QIP16609.1"/>
    <property type="molecule type" value="Genomic_DNA"/>
</dbReference>